<dbReference type="Pfam" id="PF13426">
    <property type="entry name" value="PAS_9"/>
    <property type="match status" value="2"/>
</dbReference>
<evidence type="ECO:0000256" key="3">
    <source>
        <dbReference type="ARBA" id="ARBA00012438"/>
    </source>
</evidence>
<keyword evidence="6" id="KW-0418">Kinase</keyword>
<feature type="domain" description="Response regulatory" evidence="9">
    <location>
        <begin position="515"/>
        <end position="630"/>
    </location>
</feature>
<dbReference type="Gene3D" id="3.40.50.2300">
    <property type="match status" value="1"/>
</dbReference>
<dbReference type="SMART" id="SM00387">
    <property type="entry name" value="HATPase_c"/>
    <property type="match status" value="1"/>
</dbReference>
<dbReference type="Proteomes" id="UP000318199">
    <property type="component" value="Unassembled WGS sequence"/>
</dbReference>
<keyword evidence="13" id="KW-1185">Reference proteome</keyword>
<protein>
    <recommendedName>
        <fullName evidence="3">histidine kinase</fullName>
        <ecNumber evidence="3">2.7.13.3</ecNumber>
    </recommendedName>
</protein>
<feature type="modified residue" description="4-aspartylphosphate" evidence="7">
    <location>
        <position position="564"/>
    </location>
</feature>
<evidence type="ECO:0000256" key="6">
    <source>
        <dbReference type="ARBA" id="ARBA00022777"/>
    </source>
</evidence>
<reference evidence="12 13" key="1">
    <citation type="submission" date="2019-07" db="EMBL/GenBank/DDBJ databases">
        <title>Caenimonas sedimenti sp. nov., isolated from activated sludge.</title>
        <authorList>
            <person name="Xu J."/>
        </authorList>
    </citation>
    <scope>NUCLEOTIDE SEQUENCE [LARGE SCALE GENOMIC DNA]</scope>
    <source>
        <strain evidence="12 13">HX-9-20</strain>
    </source>
</reference>
<dbReference type="OrthoDB" id="9810730at2"/>
<evidence type="ECO:0000259" key="11">
    <source>
        <dbReference type="PROSITE" id="PS50113"/>
    </source>
</evidence>
<proteinExistence type="predicted"/>
<dbReference type="Pfam" id="PF00512">
    <property type="entry name" value="HisKA"/>
    <property type="match status" value="1"/>
</dbReference>
<sequence length="635" mass="70520">MNADPSSPSALSDQRLQLLIDSVVDYGIFTLDSQGYIQSWNTGAARLKGYSRDEIVGRHFSTFYTPEAVESRWPQEELRLAKERGRFEDEGWRVRKDGSRFWANVVITALHAPDGELTGYAKITRDLTERRRHEEELRASEERFRLLVNGVRDYAIFMLDPEGIIRSWNAGAQAIKGYTADEVIGLHFSLFYTPQDRQAGEPAIELRVAREKGRVENEGWRVRKDGSLFWANVVVTAVYDRSGALVGFAKVTRDMSDRRRLEELESSSRRMNEFLAMLAHELRNPLAPIRNAVTIMQLEPTASPALRNCRDVIDRQLTHITRLVDDLLDVGRLTTGKIRLRKEIVRLADVVTRSVEAIRPVMTARRHTLTVQEPEQQVLVHGDLTRLAQVLQNLLVNAAKYTPDGGSVQLRVEVQDGLAAISVTDNGRGLAPENLARIFELFMQTETGPSSPVESGLGIGLTLARSLAEMHGGTIDASSPGLGQGSTFTVRLPTAPDAVVAEDSAAEALEAGALRVLVIDDNRDSADSASEVLRLLGNRVECAYDGESALTLAPRFRPDVVLLDLAMPGLDGYETRERLAAAGVRRPFFVAMTGYGNEEDKRRTREAGFDAHLTKPVELDALMALLRQARERGPS</sequence>
<dbReference type="GO" id="GO:0005886">
    <property type="term" value="C:plasma membrane"/>
    <property type="evidence" value="ECO:0007669"/>
    <property type="project" value="UniProtKB-SubCell"/>
</dbReference>
<dbReference type="InterPro" id="IPR001610">
    <property type="entry name" value="PAC"/>
</dbReference>
<dbReference type="SMART" id="SM00448">
    <property type="entry name" value="REC"/>
    <property type="match status" value="1"/>
</dbReference>
<dbReference type="GO" id="GO:0009927">
    <property type="term" value="F:histidine phosphotransfer kinase activity"/>
    <property type="evidence" value="ECO:0007669"/>
    <property type="project" value="TreeGrafter"/>
</dbReference>
<evidence type="ECO:0000256" key="2">
    <source>
        <dbReference type="ARBA" id="ARBA00004429"/>
    </source>
</evidence>
<accession>A0A562ZQU3</accession>
<dbReference type="Pfam" id="PF02518">
    <property type="entry name" value="HATPase_c"/>
    <property type="match status" value="1"/>
</dbReference>
<keyword evidence="5" id="KW-0808">Transferase</keyword>
<dbReference type="Gene3D" id="3.30.565.10">
    <property type="entry name" value="Histidine kinase-like ATPase, C-terminal domain"/>
    <property type="match status" value="1"/>
</dbReference>
<dbReference type="PROSITE" id="PS50109">
    <property type="entry name" value="HIS_KIN"/>
    <property type="match status" value="1"/>
</dbReference>
<dbReference type="PANTHER" id="PTHR43047">
    <property type="entry name" value="TWO-COMPONENT HISTIDINE PROTEIN KINASE"/>
    <property type="match status" value="1"/>
</dbReference>
<comment type="catalytic activity">
    <reaction evidence="1">
        <text>ATP + protein L-histidine = ADP + protein N-phospho-L-histidine.</text>
        <dbReference type="EC" id="2.7.13.3"/>
    </reaction>
</comment>
<evidence type="ECO:0000313" key="12">
    <source>
        <dbReference type="EMBL" id="TWO70962.1"/>
    </source>
</evidence>
<dbReference type="InterPro" id="IPR036097">
    <property type="entry name" value="HisK_dim/P_sf"/>
</dbReference>
<evidence type="ECO:0000259" key="10">
    <source>
        <dbReference type="PROSITE" id="PS50112"/>
    </source>
</evidence>
<dbReference type="InterPro" id="IPR000700">
    <property type="entry name" value="PAS-assoc_C"/>
</dbReference>
<dbReference type="GO" id="GO:0000155">
    <property type="term" value="F:phosphorelay sensor kinase activity"/>
    <property type="evidence" value="ECO:0007669"/>
    <property type="project" value="InterPro"/>
</dbReference>
<dbReference type="InterPro" id="IPR003661">
    <property type="entry name" value="HisK_dim/P_dom"/>
</dbReference>
<dbReference type="CDD" id="cd00082">
    <property type="entry name" value="HisKA"/>
    <property type="match status" value="1"/>
</dbReference>
<dbReference type="InterPro" id="IPR001789">
    <property type="entry name" value="Sig_transdc_resp-reg_receiver"/>
</dbReference>
<evidence type="ECO:0000256" key="5">
    <source>
        <dbReference type="ARBA" id="ARBA00022679"/>
    </source>
</evidence>
<dbReference type="CDD" id="cd00130">
    <property type="entry name" value="PAS"/>
    <property type="match status" value="2"/>
</dbReference>
<feature type="domain" description="PAC" evidence="11">
    <location>
        <begin position="87"/>
        <end position="139"/>
    </location>
</feature>
<dbReference type="EC" id="2.7.13.3" evidence="3"/>
<dbReference type="Gene3D" id="3.30.450.20">
    <property type="entry name" value="PAS domain"/>
    <property type="match status" value="2"/>
</dbReference>
<gene>
    <name evidence="12" type="ORF">FN976_11590</name>
</gene>
<dbReference type="SUPFAM" id="SSF55874">
    <property type="entry name" value="ATPase domain of HSP90 chaperone/DNA topoisomerase II/histidine kinase"/>
    <property type="match status" value="1"/>
</dbReference>
<dbReference type="SUPFAM" id="SSF55785">
    <property type="entry name" value="PYP-like sensor domain (PAS domain)"/>
    <property type="match status" value="2"/>
</dbReference>
<dbReference type="PROSITE" id="PS50112">
    <property type="entry name" value="PAS"/>
    <property type="match status" value="2"/>
</dbReference>
<dbReference type="InterPro" id="IPR004358">
    <property type="entry name" value="Sig_transdc_His_kin-like_C"/>
</dbReference>
<dbReference type="SUPFAM" id="SSF47384">
    <property type="entry name" value="Homodimeric domain of signal transducing histidine kinase"/>
    <property type="match status" value="1"/>
</dbReference>
<dbReference type="CDD" id="cd00075">
    <property type="entry name" value="HATPase"/>
    <property type="match status" value="1"/>
</dbReference>
<keyword evidence="4 7" id="KW-0597">Phosphoprotein</keyword>
<evidence type="ECO:0000256" key="7">
    <source>
        <dbReference type="PROSITE-ProRule" id="PRU00169"/>
    </source>
</evidence>
<dbReference type="AlphaFoldDB" id="A0A562ZQU3"/>
<evidence type="ECO:0000313" key="13">
    <source>
        <dbReference type="Proteomes" id="UP000318199"/>
    </source>
</evidence>
<comment type="caution">
    <text evidence="12">The sequence shown here is derived from an EMBL/GenBank/DDBJ whole genome shotgun (WGS) entry which is preliminary data.</text>
</comment>
<evidence type="ECO:0000256" key="4">
    <source>
        <dbReference type="ARBA" id="ARBA00022553"/>
    </source>
</evidence>
<dbReference type="Pfam" id="PF00072">
    <property type="entry name" value="Response_reg"/>
    <property type="match status" value="1"/>
</dbReference>
<evidence type="ECO:0000256" key="1">
    <source>
        <dbReference type="ARBA" id="ARBA00000085"/>
    </source>
</evidence>
<dbReference type="PANTHER" id="PTHR43047:SF72">
    <property type="entry name" value="OSMOSENSING HISTIDINE PROTEIN KINASE SLN1"/>
    <property type="match status" value="1"/>
</dbReference>
<evidence type="ECO:0000259" key="8">
    <source>
        <dbReference type="PROSITE" id="PS50109"/>
    </source>
</evidence>
<dbReference type="InterPro" id="IPR011006">
    <property type="entry name" value="CheY-like_superfamily"/>
</dbReference>
<dbReference type="InterPro" id="IPR035965">
    <property type="entry name" value="PAS-like_dom_sf"/>
</dbReference>
<dbReference type="SMART" id="SM00388">
    <property type="entry name" value="HisKA"/>
    <property type="match status" value="1"/>
</dbReference>
<evidence type="ECO:0000259" key="9">
    <source>
        <dbReference type="PROSITE" id="PS50110"/>
    </source>
</evidence>
<dbReference type="EMBL" id="VOBQ01000009">
    <property type="protein sequence ID" value="TWO70962.1"/>
    <property type="molecule type" value="Genomic_DNA"/>
</dbReference>
<dbReference type="SMART" id="SM00091">
    <property type="entry name" value="PAS"/>
    <property type="match status" value="2"/>
</dbReference>
<feature type="domain" description="PAS" evidence="10">
    <location>
        <begin position="140"/>
        <end position="211"/>
    </location>
</feature>
<feature type="domain" description="PAC" evidence="11">
    <location>
        <begin position="215"/>
        <end position="267"/>
    </location>
</feature>
<dbReference type="SMART" id="SM00086">
    <property type="entry name" value="PAC"/>
    <property type="match status" value="2"/>
</dbReference>
<dbReference type="InterPro" id="IPR003594">
    <property type="entry name" value="HATPase_dom"/>
</dbReference>
<dbReference type="CDD" id="cd17580">
    <property type="entry name" value="REC_2_DhkD-like"/>
    <property type="match status" value="1"/>
</dbReference>
<dbReference type="PRINTS" id="PR00344">
    <property type="entry name" value="BCTRLSENSOR"/>
</dbReference>
<feature type="domain" description="Histidine kinase" evidence="8">
    <location>
        <begin position="277"/>
        <end position="496"/>
    </location>
</feature>
<feature type="domain" description="PAS" evidence="10">
    <location>
        <begin position="12"/>
        <end position="67"/>
    </location>
</feature>
<dbReference type="PROSITE" id="PS50110">
    <property type="entry name" value="RESPONSE_REGULATORY"/>
    <property type="match status" value="1"/>
</dbReference>
<name>A0A562ZQU3_9BURK</name>
<dbReference type="InterPro" id="IPR000014">
    <property type="entry name" value="PAS"/>
</dbReference>
<dbReference type="InterPro" id="IPR036890">
    <property type="entry name" value="HATPase_C_sf"/>
</dbReference>
<comment type="subcellular location">
    <subcellularLocation>
        <location evidence="2">Cell inner membrane</location>
        <topology evidence="2">Multi-pass membrane protein</topology>
    </subcellularLocation>
</comment>
<organism evidence="12 13">
    <name type="scientific">Caenimonas sedimenti</name>
    <dbReference type="NCBI Taxonomy" id="2596921"/>
    <lineage>
        <taxon>Bacteria</taxon>
        <taxon>Pseudomonadati</taxon>
        <taxon>Pseudomonadota</taxon>
        <taxon>Betaproteobacteria</taxon>
        <taxon>Burkholderiales</taxon>
        <taxon>Comamonadaceae</taxon>
        <taxon>Caenimonas</taxon>
    </lineage>
</organism>
<dbReference type="FunFam" id="3.30.565.10:FF:000006">
    <property type="entry name" value="Sensor histidine kinase WalK"/>
    <property type="match status" value="1"/>
</dbReference>
<dbReference type="InterPro" id="IPR005467">
    <property type="entry name" value="His_kinase_dom"/>
</dbReference>
<dbReference type="Gene3D" id="1.10.287.130">
    <property type="match status" value="1"/>
</dbReference>
<dbReference type="SUPFAM" id="SSF52172">
    <property type="entry name" value="CheY-like"/>
    <property type="match status" value="1"/>
</dbReference>
<dbReference type="PROSITE" id="PS50113">
    <property type="entry name" value="PAC"/>
    <property type="match status" value="2"/>
</dbReference>
<dbReference type="NCBIfam" id="TIGR00229">
    <property type="entry name" value="sensory_box"/>
    <property type="match status" value="2"/>
</dbReference>